<proteinExistence type="predicted"/>
<comment type="caution">
    <text evidence="2">The sequence shown here is derived from an EMBL/GenBank/DDBJ whole genome shotgun (WGS) entry which is preliminary data.</text>
</comment>
<organism evidence="2 3">
    <name type="scientific">Liparis tanakae</name>
    <name type="common">Tanaka's snailfish</name>
    <dbReference type="NCBI Taxonomy" id="230148"/>
    <lineage>
        <taxon>Eukaryota</taxon>
        <taxon>Metazoa</taxon>
        <taxon>Chordata</taxon>
        <taxon>Craniata</taxon>
        <taxon>Vertebrata</taxon>
        <taxon>Euteleostomi</taxon>
        <taxon>Actinopterygii</taxon>
        <taxon>Neopterygii</taxon>
        <taxon>Teleostei</taxon>
        <taxon>Neoteleostei</taxon>
        <taxon>Acanthomorphata</taxon>
        <taxon>Eupercaria</taxon>
        <taxon>Perciformes</taxon>
        <taxon>Cottioidei</taxon>
        <taxon>Cottales</taxon>
        <taxon>Liparidae</taxon>
        <taxon>Liparis</taxon>
    </lineage>
</organism>
<sequence length="65" mass="6803">MFTARVNRIRPPTAGPRRTVTDTSGSKCHSRKDTGGKRSGAVGLPSEVGGTRLPSPPGSAKDPRM</sequence>
<evidence type="ECO:0000313" key="3">
    <source>
        <dbReference type="Proteomes" id="UP000314294"/>
    </source>
</evidence>
<evidence type="ECO:0000256" key="1">
    <source>
        <dbReference type="SAM" id="MobiDB-lite"/>
    </source>
</evidence>
<name>A0A4Z2EK36_9TELE</name>
<feature type="region of interest" description="Disordered" evidence="1">
    <location>
        <begin position="1"/>
        <end position="65"/>
    </location>
</feature>
<dbReference type="EMBL" id="SRLO01006544">
    <property type="protein sequence ID" value="TNN28712.1"/>
    <property type="molecule type" value="Genomic_DNA"/>
</dbReference>
<dbReference type="AlphaFoldDB" id="A0A4Z2EK36"/>
<dbReference type="Proteomes" id="UP000314294">
    <property type="component" value="Unassembled WGS sequence"/>
</dbReference>
<accession>A0A4Z2EK36</accession>
<evidence type="ECO:0000313" key="2">
    <source>
        <dbReference type="EMBL" id="TNN28712.1"/>
    </source>
</evidence>
<keyword evidence="3" id="KW-1185">Reference proteome</keyword>
<reference evidence="2 3" key="1">
    <citation type="submission" date="2019-03" db="EMBL/GenBank/DDBJ databases">
        <title>First draft genome of Liparis tanakae, snailfish: a comprehensive survey of snailfish specific genes.</title>
        <authorList>
            <person name="Kim W."/>
            <person name="Song I."/>
            <person name="Jeong J.-H."/>
            <person name="Kim D."/>
            <person name="Kim S."/>
            <person name="Ryu S."/>
            <person name="Song J.Y."/>
            <person name="Lee S.K."/>
        </authorList>
    </citation>
    <scope>NUCLEOTIDE SEQUENCE [LARGE SCALE GENOMIC DNA]</scope>
    <source>
        <tissue evidence="2">Muscle</tissue>
    </source>
</reference>
<protein>
    <submittedName>
        <fullName evidence="2">Uncharacterized protein</fullName>
    </submittedName>
</protein>
<gene>
    <name evidence="2" type="ORF">EYF80_061140</name>
</gene>